<evidence type="ECO:0000256" key="8">
    <source>
        <dbReference type="RuleBase" id="RU364054"/>
    </source>
</evidence>
<dbReference type="RefSeq" id="XP_038056436.1">
    <property type="nucleotide sequence ID" value="XM_038200508.1"/>
</dbReference>
<dbReference type="Proteomes" id="UP000887568">
    <property type="component" value="Unplaced"/>
</dbReference>
<protein>
    <recommendedName>
        <fullName evidence="8">Proline dehydrogenase</fullName>
        <ecNumber evidence="8">1.5.5.2</ecNumber>
    </recommendedName>
</protein>
<dbReference type="InterPro" id="IPR015659">
    <property type="entry name" value="Proline_oxidase"/>
</dbReference>
<keyword evidence="4 8" id="KW-0274">FAD</keyword>
<evidence type="ECO:0000256" key="5">
    <source>
        <dbReference type="ARBA" id="ARBA00023002"/>
    </source>
</evidence>
<keyword evidence="5 8" id="KW-0560">Oxidoreductase</keyword>
<evidence type="ECO:0000256" key="2">
    <source>
        <dbReference type="ARBA" id="ARBA00005869"/>
    </source>
</evidence>
<dbReference type="EC" id="1.5.5.2" evidence="8"/>
<evidence type="ECO:0000256" key="4">
    <source>
        <dbReference type="ARBA" id="ARBA00022827"/>
    </source>
</evidence>
<keyword evidence="11" id="KW-1185">Reference proteome</keyword>
<keyword evidence="3 8" id="KW-0285">Flavoprotein</keyword>
<sequence length="553" mass="61878">MYIVIEINAKAVLLKGLSVSEMVWKNSAILLSSFANRLGFTTQHTVFIIPIKPCSRRFLNRRKVTLDSFLQVKGFANSELRGVRVRSSSSTVSRTNDAGKAPARPLDHALPADIEAGARAKLDFSCPSTFRYKTAWELLRGLLVLKLSSYQKFVDNSLKIMGVSQRILGQRLFGVAARCTFYGHFIAGEGEAEARRLVERHEKLGVATILSVTAEEDVGETVGSYDEPRYDHNANGYMQCMDLSLALSRRFRPVSQLKVTSFAKADVLARVTELLQENSLPYDNNSPLSVGNLAKGLDGQMLSIPGLNEAENKHLRLVLKRLNEIGQRAIKNNAQLLVDAEKTNINPGITLLCLALMLKFNKEFPVIWNTYQCYLKQTMNEVRNDLQWSEQQGICFGVKIVRGAYMDAERAYAAEHGLEDPVHPSFEATSDMYNAVIAFMLNHIHRNPGRCGLIVATHNEESVLRAVIRMEELELSPTSGEVIFGQILGLSDRITVALGQAGYLIYKSSPYGPVDDVLPYLARRALENRAILQNTHRERSLMVQEIKTRFSLR</sequence>
<accession>A0A913ZZE4</accession>
<evidence type="ECO:0000256" key="7">
    <source>
        <dbReference type="ARBA" id="ARBA00048242"/>
    </source>
</evidence>
<feature type="domain" description="Proline dehydrogenase" evidence="9">
    <location>
        <begin position="278"/>
        <end position="536"/>
    </location>
</feature>
<dbReference type="SUPFAM" id="SSF51730">
    <property type="entry name" value="FAD-linked oxidoreductase"/>
    <property type="match status" value="1"/>
</dbReference>
<name>A0A913ZZE4_PATMI</name>
<comment type="similarity">
    <text evidence="2 8">Belongs to the proline oxidase family.</text>
</comment>
<dbReference type="InterPro" id="IPR029041">
    <property type="entry name" value="FAD-linked_oxidoreductase-like"/>
</dbReference>
<evidence type="ECO:0000313" key="10">
    <source>
        <dbReference type="EnsemblMetazoa" id="XP_038056436.1"/>
    </source>
</evidence>
<dbReference type="Pfam" id="PF01619">
    <property type="entry name" value="Pro_dh"/>
    <property type="match status" value="1"/>
</dbReference>
<dbReference type="GO" id="GO:0010133">
    <property type="term" value="P:L-proline catabolic process to L-glutamate"/>
    <property type="evidence" value="ECO:0007669"/>
    <property type="project" value="TreeGrafter"/>
</dbReference>
<dbReference type="OMA" id="WMQDAAD"/>
<dbReference type="GeneID" id="119728314"/>
<dbReference type="OrthoDB" id="5464at2759"/>
<dbReference type="GO" id="GO:0005739">
    <property type="term" value="C:mitochondrion"/>
    <property type="evidence" value="ECO:0007669"/>
    <property type="project" value="TreeGrafter"/>
</dbReference>
<dbReference type="EnsemblMetazoa" id="XM_038200508.1">
    <property type="protein sequence ID" value="XP_038056436.1"/>
    <property type="gene ID" value="LOC119728314"/>
</dbReference>
<dbReference type="PANTHER" id="PTHR13914:SF29">
    <property type="entry name" value="HYDROXYPROLINE DEHYDROGENASE"/>
    <property type="match status" value="1"/>
</dbReference>
<keyword evidence="6 8" id="KW-0642">Proline metabolism</keyword>
<dbReference type="PANTHER" id="PTHR13914">
    <property type="entry name" value="PROLINE OXIDASE"/>
    <property type="match status" value="1"/>
</dbReference>
<dbReference type="GO" id="GO:0004657">
    <property type="term" value="F:proline dehydrogenase activity"/>
    <property type="evidence" value="ECO:0007669"/>
    <property type="project" value="UniProtKB-EC"/>
</dbReference>
<evidence type="ECO:0000256" key="3">
    <source>
        <dbReference type="ARBA" id="ARBA00022630"/>
    </source>
</evidence>
<dbReference type="CTD" id="58510"/>
<evidence type="ECO:0000256" key="1">
    <source>
        <dbReference type="ARBA" id="ARBA00001974"/>
    </source>
</evidence>
<organism evidence="10 11">
    <name type="scientific">Patiria miniata</name>
    <name type="common">Bat star</name>
    <name type="synonym">Asterina miniata</name>
    <dbReference type="NCBI Taxonomy" id="46514"/>
    <lineage>
        <taxon>Eukaryota</taxon>
        <taxon>Metazoa</taxon>
        <taxon>Echinodermata</taxon>
        <taxon>Eleutherozoa</taxon>
        <taxon>Asterozoa</taxon>
        <taxon>Asteroidea</taxon>
        <taxon>Valvatacea</taxon>
        <taxon>Valvatida</taxon>
        <taxon>Asterinidae</taxon>
        <taxon>Patiria</taxon>
    </lineage>
</organism>
<proteinExistence type="inferred from homology"/>
<dbReference type="InterPro" id="IPR002872">
    <property type="entry name" value="Proline_DH_dom"/>
</dbReference>
<comment type="function">
    <text evidence="8">Converts proline to delta-1-pyrroline-5-carboxylate.</text>
</comment>
<evidence type="ECO:0000259" key="9">
    <source>
        <dbReference type="Pfam" id="PF01619"/>
    </source>
</evidence>
<dbReference type="GO" id="GO:0071949">
    <property type="term" value="F:FAD binding"/>
    <property type="evidence" value="ECO:0007669"/>
    <property type="project" value="TreeGrafter"/>
</dbReference>
<comment type="cofactor">
    <cofactor evidence="1 8">
        <name>FAD</name>
        <dbReference type="ChEBI" id="CHEBI:57692"/>
    </cofactor>
</comment>
<reference evidence="10" key="1">
    <citation type="submission" date="2022-11" db="UniProtKB">
        <authorList>
            <consortium name="EnsemblMetazoa"/>
        </authorList>
    </citation>
    <scope>IDENTIFICATION</scope>
</reference>
<dbReference type="Gene3D" id="3.20.20.220">
    <property type="match status" value="1"/>
</dbReference>
<evidence type="ECO:0000313" key="11">
    <source>
        <dbReference type="Proteomes" id="UP000887568"/>
    </source>
</evidence>
<comment type="catalytic activity">
    <reaction evidence="8">
        <text>L-proline + a quinone = (S)-1-pyrroline-5-carboxylate + a quinol + H(+)</text>
        <dbReference type="Rhea" id="RHEA:23784"/>
        <dbReference type="ChEBI" id="CHEBI:15378"/>
        <dbReference type="ChEBI" id="CHEBI:17388"/>
        <dbReference type="ChEBI" id="CHEBI:24646"/>
        <dbReference type="ChEBI" id="CHEBI:60039"/>
        <dbReference type="ChEBI" id="CHEBI:132124"/>
        <dbReference type="EC" id="1.5.5.2"/>
    </reaction>
</comment>
<dbReference type="AlphaFoldDB" id="A0A913ZZE4"/>
<comment type="catalytic activity">
    <reaction evidence="7">
        <text>trans-4-hydroxy-L-proline + a quinone = (3R,5S)-1-pyrroline-3-hydroxy-5-carboxylate + a quinol + H(+)</text>
        <dbReference type="Rhea" id="RHEA:52512"/>
        <dbReference type="ChEBI" id="CHEBI:15378"/>
        <dbReference type="ChEBI" id="CHEBI:24646"/>
        <dbReference type="ChEBI" id="CHEBI:58375"/>
        <dbReference type="ChEBI" id="CHEBI:62612"/>
        <dbReference type="ChEBI" id="CHEBI:132124"/>
        <dbReference type="EC" id="1.5.5.3"/>
    </reaction>
</comment>
<evidence type="ECO:0000256" key="6">
    <source>
        <dbReference type="ARBA" id="ARBA00023062"/>
    </source>
</evidence>